<dbReference type="InterPro" id="IPR009702">
    <property type="entry name" value="DUF1284"/>
</dbReference>
<evidence type="ECO:0008006" key="3">
    <source>
        <dbReference type="Google" id="ProtNLM"/>
    </source>
</evidence>
<keyword evidence="2" id="KW-1185">Reference proteome</keyword>
<comment type="caution">
    <text evidence="1">The sequence shown here is derived from an EMBL/GenBank/DDBJ whole genome shotgun (WGS) entry which is preliminary data.</text>
</comment>
<dbReference type="Pfam" id="PF06935">
    <property type="entry name" value="DUF1284"/>
    <property type="match status" value="1"/>
</dbReference>
<reference evidence="1 2" key="1">
    <citation type="journal article" date="2016" name="Sci. Rep.">
        <title>Metabolic traits of an uncultured archaeal lineage -MSBL1- from brine pools of the Red Sea.</title>
        <authorList>
            <person name="Mwirichia R."/>
            <person name="Alam I."/>
            <person name="Rashid M."/>
            <person name="Vinu M."/>
            <person name="Ba-Alawi W."/>
            <person name="Anthony Kamau A."/>
            <person name="Kamanda Ngugi D."/>
            <person name="Goker M."/>
            <person name="Klenk H.P."/>
            <person name="Bajic V."/>
            <person name="Stingl U."/>
        </authorList>
    </citation>
    <scope>NUCLEOTIDE SEQUENCE [LARGE SCALE GENOMIC DNA]</scope>
    <source>
        <strain evidence="1">SCGC-AAA259E22</strain>
    </source>
</reference>
<protein>
    <recommendedName>
        <fullName evidence="3">DUF1284 domain-containing protein</fullName>
    </recommendedName>
</protein>
<dbReference type="EMBL" id="LHXP01000004">
    <property type="protein sequence ID" value="KXA93872.1"/>
    <property type="molecule type" value="Genomic_DNA"/>
</dbReference>
<accession>A0A133UI32</accession>
<evidence type="ECO:0000313" key="1">
    <source>
        <dbReference type="EMBL" id="KXA93872.1"/>
    </source>
</evidence>
<name>A0A133UI32_9EURY</name>
<dbReference type="AlphaFoldDB" id="A0A133UI32"/>
<proteinExistence type="predicted"/>
<gene>
    <name evidence="1" type="ORF">AKJ66_00575</name>
</gene>
<sequence>MLELRPHHIFCPFFTDFESPDREEEFQQVTQRLRKKLRGENNLRVKFIKGPDQICKPCTHYDAERDRCDHPRGDEEEVQKWDHNILKGLNLEVGNSKKLTALKELIREKHPLDFCIEKCPYKKADLCEPADSNYL</sequence>
<organism evidence="1 2">
    <name type="scientific">candidate division MSBL1 archaeon SCGC-AAA259E22</name>
    <dbReference type="NCBI Taxonomy" id="1698265"/>
    <lineage>
        <taxon>Archaea</taxon>
        <taxon>Methanobacteriati</taxon>
        <taxon>Methanobacteriota</taxon>
        <taxon>candidate division MSBL1</taxon>
    </lineage>
</organism>
<dbReference type="Proteomes" id="UP000070657">
    <property type="component" value="Unassembled WGS sequence"/>
</dbReference>
<evidence type="ECO:0000313" key="2">
    <source>
        <dbReference type="Proteomes" id="UP000070657"/>
    </source>
</evidence>